<feature type="region of interest" description="Disordered" evidence="2">
    <location>
        <begin position="24"/>
        <end position="47"/>
    </location>
</feature>
<protein>
    <recommendedName>
        <fullName evidence="3">Big-1 domain-containing protein</fullName>
    </recommendedName>
</protein>
<dbReference type="PROSITE" id="PS51257">
    <property type="entry name" value="PROKAR_LIPOPROTEIN"/>
    <property type="match status" value="1"/>
</dbReference>
<dbReference type="InterPro" id="IPR008964">
    <property type="entry name" value="Invasin/intimin_cell_adhesion"/>
</dbReference>
<gene>
    <name evidence="4" type="ORF">E8M12_06730</name>
</gene>
<name>A0A4U1B6E5_9GAMM</name>
<comment type="caution">
    <text evidence="4">The sequence shown here is derived from an EMBL/GenBank/DDBJ whole genome shotgun (WGS) entry which is preliminary data.</text>
</comment>
<evidence type="ECO:0000313" key="5">
    <source>
        <dbReference type="Proteomes" id="UP000307999"/>
    </source>
</evidence>
<dbReference type="PROSITE" id="PS51127">
    <property type="entry name" value="BIG1"/>
    <property type="match status" value="1"/>
</dbReference>
<feature type="domain" description="Big-1" evidence="3">
    <location>
        <begin position="49"/>
        <end position="139"/>
    </location>
</feature>
<dbReference type="EMBL" id="SWDB01000011">
    <property type="protein sequence ID" value="TKB45935.1"/>
    <property type="molecule type" value="Genomic_DNA"/>
</dbReference>
<dbReference type="SMART" id="SM00634">
    <property type="entry name" value="BID_1"/>
    <property type="match status" value="2"/>
</dbReference>
<keyword evidence="5" id="KW-1185">Reference proteome</keyword>
<proteinExistence type="inferred from homology"/>
<dbReference type="OrthoDB" id="5522233at2"/>
<dbReference type="SUPFAM" id="SSF49373">
    <property type="entry name" value="Invasin/intimin cell-adhesion fragments"/>
    <property type="match status" value="2"/>
</dbReference>
<dbReference type="InterPro" id="IPR003344">
    <property type="entry name" value="Big_1_dom"/>
</dbReference>
<dbReference type="Pfam" id="PF02369">
    <property type="entry name" value="Big_1"/>
    <property type="match status" value="1"/>
</dbReference>
<evidence type="ECO:0000313" key="4">
    <source>
        <dbReference type="EMBL" id="TKB45935.1"/>
    </source>
</evidence>
<organism evidence="4 5">
    <name type="scientific">Thalassotalea mangrovi</name>
    <dbReference type="NCBI Taxonomy" id="2572245"/>
    <lineage>
        <taxon>Bacteria</taxon>
        <taxon>Pseudomonadati</taxon>
        <taxon>Pseudomonadota</taxon>
        <taxon>Gammaproteobacteria</taxon>
        <taxon>Alteromonadales</taxon>
        <taxon>Colwelliaceae</taxon>
        <taxon>Thalassotalea</taxon>
    </lineage>
</organism>
<dbReference type="InterPro" id="IPR013783">
    <property type="entry name" value="Ig-like_fold"/>
</dbReference>
<dbReference type="AlphaFoldDB" id="A0A4U1B6E5"/>
<dbReference type="RefSeq" id="WP_136735330.1">
    <property type="nucleotide sequence ID" value="NZ_SWDB01000011.1"/>
</dbReference>
<reference evidence="4 5" key="1">
    <citation type="submission" date="2019-04" db="EMBL/GenBank/DDBJ databases">
        <title>Thalassotalea guangxiensis sp. nov., isolated from sediment of the coastal wetland.</title>
        <authorList>
            <person name="Zheng S."/>
            <person name="Zhang D."/>
        </authorList>
    </citation>
    <scope>NUCLEOTIDE SEQUENCE [LARGE SCALE GENOMIC DNA]</scope>
    <source>
        <strain evidence="4 5">ZS-4</strain>
    </source>
</reference>
<sequence length="807" mass="81353">MQFLQKLFFVLSLALLTACGGESLGGDESSQGNVGTGSGGSGPSESVPVLSVTIDNTSISAANPATVTATLTSSGVGLGGEVVTFSSDLGVFDIESGTALTNSEGVATIGLTAGSVAGASTVTASVDIDGVDPVSVGFETAGDQVSKIVVDLALTDATTGAEVSVINATNPGKLIATVIGVNKPVIVTFTSDIGEIPIPTAITDVNNQAVVDIYAGKDLGAGTVTATLQDGSSGEQLIVVGATDLQMGGGSPFVQGQAQLSLPQISAGGTTVVSVDIVDADGVPYTLPVDVQFSSNCVNNGLALLTSPVTTSNGKASSTYLAKGCVNDDPITVSANAGGVNLTASATVNVLAADAGSLEFVSASPENISLQGVGGQESSTVIFKVLDTNGNPVSNTQVNFSLNTEVGGISLDPMSATTNGAGEVQTVVNSGSVATSVRVTASIEGSSPLISSQSSLLVVSTGIPDQDSFSLSADILNPEGWSVDGTEVVVTARLADAFNNPVPDGTAVSFTAEGGSIQPSCVTQGGKCSVVWVSQFPRPEGLELGVEGRVAQLTPHGQKYGGRATIVATAIGEESFPDSNGNGRFDESEVTAFTGTDVSGADYDLDEAFVDHNEDGVYNPQQGGSEAGGENEEFIDFNGGGNFDVADGLYNGSLCAEPAHAGCNTLEKSLNVRRDLVLVMSGSTAFHTVTTTLDSVSEEHVDYAELNNDSDDKVVVQGESSGAASIIFADIHNQPMPAGTIIKFTATVGSIVGPDSYVWPNDNSNGGREVTVAIKGEKEAKSGSLIVEVTTPSGLTTTITPVSIVVI</sequence>
<evidence type="ECO:0000256" key="1">
    <source>
        <dbReference type="ARBA" id="ARBA00010116"/>
    </source>
</evidence>
<accession>A0A4U1B6E5</accession>
<evidence type="ECO:0000256" key="2">
    <source>
        <dbReference type="SAM" id="MobiDB-lite"/>
    </source>
</evidence>
<evidence type="ECO:0000259" key="3">
    <source>
        <dbReference type="PROSITE" id="PS51127"/>
    </source>
</evidence>
<dbReference type="Proteomes" id="UP000307999">
    <property type="component" value="Unassembled WGS sequence"/>
</dbReference>
<dbReference type="Gene3D" id="2.60.40.10">
    <property type="entry name" value="Immunoglobulins"/>
    <property type="match status" value="3"/>
</dbReference>
<comment type="similarity">
    <text evidence="1">Belongs to the intimin/invasin family.</text>
</comment>